<reference evidence="2" key="1">
    <citation type="journal article" date="2019" name="Int. J. Syst. Evol. Microbiol.">
        <title>The Global Catalogue of Microorganisms (GCM) 10K type strain sequencing project: providing services to taxonomists for standard genome sequencing and annotation.</title>
        <authorList>
            <consortium name="The Broad Institute Genomics Platform"/>
            <consortium name="The Broad Institute Genome Sequencing Center for Infectious Disease"/>
            <person name="Wu L."/>
            <person name="Ma J."/>
        </authorList>
    </citation>
    <scope>NUCLEOTIDE SEQUENCE [LARGE SCALE GENOMIC DNA]</scope>
    <source>
        <strain evidence="2">TBRC 7912</strain>
    </source>
</reference>
<dbReference type="EMBL" id="JBHSBC010000059">
    <property type="protein sequence ID" value="MFC3986626.1"/>
    <property type="molecule type" value="Genomic_DNA"/>
</dbReference>
<protein>
    <submittedName>
        <fullName evidence="1">Uncharacterized protein</fullName>
    </submittedName>
</protein>
<accession>A0ABV8FD70</accession>
<comment type="caution">
    <text evidence="1">The sequence shown here is derived from an EMBL/GenBank/DDBJ whole genome shotgun (WGS) entry which is preliminary data.</text>
</comment>
<organism evidence="1 2">
    <name type="scientific">Streptosporangium jomthongense</name>
    <dbReference type="NCBI Taxonomy" id="1193683"/>
    <lineage>
        <taxon>Bacteria</taxon>
        <taxon>Bacillati</taxon>
        <taxon>Actinomycetota</taxon>
        <taxon>Actinomycetes</taxon>
        <taxon>Streptosporangiales</taxon>
        <taxon>Streptosporangiaceae</taxon>
        <taxon>Streptosporangium</taxon>
    </lineage>
</organism>
<name>A0ABV8FD70_9ACTN</name>
<evidence type="ECO:0000313" key="2">
    <source>
        <dbReference type="Proteomes" id="UP001595698"/>
    </source>
</evidence>
<dbReference type="RefSeq" id="WP_352013472.1">
    <property type="nucleotide sequence ID" value="NZ_JBHSBC010000059.1"/>
</dbReference>
<sequence>MAELIDLVYTTAGGIVGAAVTTYLSRNHERRHLRAEVQQRLQRVAAVRAGVRDIAPRGAGNGRGGRYVAGKRLLVSDHFRLSVLLEDGMDAERALREALDGLVVSALSAGVPRRVLDFAGGGEEQAFQGEVLRLIDSRLGGALDEASLDALVTAGDDYLEATTQLLLQALWHPWRSRLRMRARLRALRAQAKALHRRQQAAMAILAGPEHTRALDQALTLSPDRA</sequence>
<gene>
    <name evidence="1" type="ORF">ACFOYY_41300</name>
</gene>
<keyword evidence="2" id="KW-1185">Reference proteome</keyword>
<evidence type="ECO:0000313" key="1">
    <source>
        <dbReference type="EMBL" id="MFC3986626.1"/>
    </source>
</evidence>
<dbReference type="Proteomes" id="UP001595698">
    <property type="component" value="Unassembled WGS sequence"/>
</dbReference>
<proteinExistence type="predicted"/>